<name>A0A1D3DAL5_9EIME</name>
<dbReference type="Proteomes" id="UP000095192">
    <property type="component" value="Unassembled WGS sequence"/>
</dbReference>
<evidence type="ECO:0000313" key="2">
    <source>
        <dbReference type="Proteomes" id="UP000095192"/>
    </source>
</evidence>
<proteinExistence type="predicted"/>
<comment type="caution">
    <text evidence="1">The sequence shown here is derived from an EMBL/GenBank/DDBJ whole genome shotgun (WGS) entry which is preliminary data.</text>
</comment>
<accession>A0A1D3DAL5</accession>
<protein>
    <submittedName>
        <fullName evidence="1">Uncharacterized protein</fullName>
    </submittedName>
</protein>
<reference evidence="1 2" key="1">
    <citation type="journal article" date="2016" name="BMC Genomics">
        <title>Comparative genomics reveals Cyclospora cayetanensis possesses coccidia-like metabolism and invasion components but unique surface antigens.</title>
        <authorList>
            <person name="Liu S."/>
            <person name="Wang L."/>
            <person name="Zheng H."/>
            <person name="Xu Z."/>
            <person name="Roellig D.M."/>
            <person name="Li N."/>
            <person name="Frace M.A."/>
            <person name="Tang K."/>
            <person name="Arrowood M.J."/>
            <person name="Moss D.M."/>
            <person name="Zhang L."/>
            <person name="Feng Y."/>
            <person name="Xiao L."/>
        </authorList>
    </citation>
    <scope>NUCLEOTIDE SEQUENCE [LARGE SCALE GENOMIC DNA]</scope>
    <source>
        <strain evidence="1 2">CHN_HEN01</strain>
    </source>
</reference>
<dbReference type="VEuPathDB" id="ToxoDB:cyc_05873"/>
<gene>
    <name evidence="1" type="ORF">cyc_05873</name>
</gene>
<dbReference type="AlphaFoldDB" id="A0A1D3DAL5"/>
<keyword evidence="2" id="KW-1185">Reference proteome</keyword>
<sequence>MQGSTTVPSFSIHTLARERGPALRGSPQAASAEDSDALRVLLYNGTAYTNIPVRRCQLLSALPESNYAAIRTVRRGTRLIGANTNIDRLLLSAAVQGEHSGLSAGGSTAEESVLKAASPTSAIEEGRRGPSAEECIEASITLVLTRLVLPDLLGALGLPPNPVENTSASAATTAVLDPLDVTARSPDYLPQLTSTDMNCSSLNLVLLAEPLIPSPAIFHCLQEQEEEEEELRDSLGALEHGLGRLRRNHQADSSNLRHSNSLRWCNALLLPHRGRENPEVKSTVWALERQELLREAQDIGAALSMPLEEVILERQNSLLEGKASFYVCLLRRRSNCSNFLVFSDSRKCVLTAPESACLPGCVRGLAIKALSARGIKTVYEAPRLRHPGLAARQSLLEYGGVLFSNWWYPLGDSSGKI</sequence>
<dbReference type="EMBL" id="JROU02000064">
    <property type="protein sequence ID" value="OEH80478.1"/>
    <property type="molecule type" value="Genomic_DNA"/>
</dbReference>
<organism evidence="1 2">
    <name type="scientific">Cyclospora cayetanensis</name>
    <dbReference type="NCBI Taxonomy" id="88456"/>
    <lineage>
        <taxon>Eukaryota</taxon>
        <taxon>Sar</taxon>
        <taxon>Alveolata</taxon>
        <taxon>Apicomplexa</taxon>
        <taxon>Conoidasida</taxon>
        <taxon>Coccidia</taxon>
        <taxon>Eucoccidiorida</taxon>
        <taxon>Eimeriorina</taxon>
        <taxon>Eimeriidae</taxon>
        <taxon>Cyclospora</taxon>
    </lineage>
</organism>
<dbReference type="VEuPathDB" id="ToxoDB:LOC113146549"/>
<dbReference type="InParanoid" id="A0A1D3DAL5"/>
<evidence type="ECO:0000313" key="1">
    <source>
        <dbReference type="EMBL" id="OEH80478.1"/>
    </source>
</evidence>